<evidence type="ECO:0000313" key="4">
    <source>
        <dbReference type="EMBL" id="AFK38109.1"/>
    </source>
</evidence>
<dbReference type="InterPro" id="IPR037176">
    <property type="entry name" value="Osmotin/thaumatin-like_sf"/>
</dbReference>
<dbReference type="InterPro" id="IPR001938">
    <property type="entry name" value="Thaumatin"/>
</dbReference>
<dbReference type="SUPFAM" id="SSF49870">
    <property type="entry name" value="Osmotin, thaumatin-like protein"/>
    <property type="match status" value="1"/>
</dbReference>
<dbReference type="PIRSF" id="PIRSF002703">
    <property type="entry name" value="Thaumatin"/>
    <property type="match status" value="1"/>
</dbReference>
<feature type="chain" id="PRO_5003679426" description="Thaumatin-like protein" evidence="3">
    <location>
        <begin position="23"/>
        <end position="238"/>
    </location>
</feature>
<evidence type="ECO:0000256" key="3">
    <source>
        <dbReference type="SAM" id="SignalP"/>
    </source>
</evidence>
<feature type="disulfide bond" evidence="2">
    <location>
        <begin position="32"/>
        <end position="234"/>
    </location>
</feature>
<dbReference type="PROSITE" id="PS51367">
    <property type="entry name" value="THAUMATIN_2"/>
    <property type="match status" value="1"/>
</dbReference>
<proteinExistence type="evidence at transcript level"/>
<feature type="disulfide bond" evidence="2">
    <location>
        <begin position="180"/>
        <end position="189"/>
    </location>
</feature>
<feature type="disulfide bond" evidence="2">
    <location>
        <begin position="147"/>
        <end position="223"/>
    </location>
</feature>
<feature type="disulfide bond" evidence="2">
    <location>
        <begin position="75"/>
        <end position="85"/>
    </location>
</feature>
<feature type="disulfide bond" evidence="2">
    <location>
        <begin position="160"/>
        <end position="176"/>
    </location>
</feature>
<sequence length="238" mass="25835">MAPNTILMLFLSLLLLCSGVYSDLILNLENRCADTIWRGSNSTISDIQPFLNPGVRTSLMVRDPWSGTIWPLTRCTNSALQDFSCATGDCGTGLLACSIPKYPVTEFIFKINDSVVSYDLSLVHGQNVLVRVKPNGGTLVDGGSGPCPMVECNKELSSVCPSHLIAYDQDGQYVGCKNSCDVIDDPKYCCDGVACIPDEYMKMNKQLCPDATTFQGDKQPSVCKGAISYDITFCPDPL</sequence>
<dbReference type="Gene3D" id="2.60.110.10">
    <property type="entry name" value="Thaumatin"/>
    <property type="match status" value="1"/>
</dbReference>
<name>I3SCW7_LOTJA</name>
<keyword evidence="3" id="KW-0732">Signal</keyword>
<evidence type="ECO:0000256" key="2">
    <source>
        <dbReference type="PIRSR" id="PIRSR002703-1"/>
    </source>
</evidence>
<feature type="disulfide bond" evidence="2">
    <location>
        <begin position="190"/>
        <end position="195"/>
    </location>
</feature>
<dbReference type="PANTHER" id="PTHR31048">
    <property type="entry name" value="OS03G0233200 PROTEIN"/>
    <property type="match status" value="1"/>
</dbReference>
<feature type="disulfide bond" evidence="2">
    <location>
        <begin position="152"/>
        <end position="208"/>
    </location>
</feature>
<reference evidence="4" key="1">
    <citation type="submission" date="2012-05" db="EMBL/GenBank/DDBJ databases">
        <authorList>
            <person name="Krishnakumar V."/>
            <person name="Cheung F."/>
            <person name="Xiao Y."/>
            <person name="Chan A."/>
            <person name="Moskal W.A."/>
            <person name="Town C.D."/>
        </authorList>
    </citation>
    <scope>NUCLEOTIDE SEQUENCE</scope>
</reference>
<dbReference type="EMBL" id="BT138314">
    <property type="protein sequence ID" value="AFK38109.1"/>
    <property type="molecule type" value="mRNA"/>
</dbReference>
<dbReference type="Pfam" id="PF00314">
    <property type="entry name" value="Thaumatin"/>
    <property type="match status" value="1"/>
</dbReference>
<accession>I3SCW7</accession>
<dbReference type="PRINTS" id="PR00347">
    <property type="entry name" value="THAUMATIN"/>
</dbReference>
<feature type="disulfide bond" evidence="2">
    <location>
        <begin position="90"/>
        <end position="97"/>
    </location>
</feature>
<feature type="signal peptide" evidence="3">
    <location>
        <begin position="1"/>
        <end position="22"/>
    </location>
</feature>
<protein>
    <recommendedName>
        <fullName evidence="5">Thaumatin-like protein</fullName>
    </recommendedName>
</protein>
<keyword evidence="2" id="KW-1015">Disulfide bond</keyword>
<dbReference type="AlphaFoldDB" id="I3SCW7"/>
<evidence type="ECO:0000256" key="1">
    <source>
        <dbReference type="ARBA" id="ARBA00010607"/>
    </source>
</evidence>
<evidence type="ECO:0008006" key="5">
    <source>
        <dbReference type="Google" id="ProtNLM"/>
    </source>
</evidence>
<dbReference type="SMART" id="SM00205">
    <property type="entry name" value="THN"/>
    <property type="match status" value="1"/>
</dbReference>
<comment type="similarity">
    <text evidence="1">Belongs to the thaumatin family.</text>
</comment>
<organism evidence="4">
    <name type="scientific">Lotus japonicus</name>
    <name type="common">Lotus corniculatus var. japonicus</name>
    <dbReference type="NCBI Taxonomy" id="34305"/>
    <lineage>
        <taxon>Eukaryota</taxon>
        <taxon>Viridiplantae</taxon>
        <taxon>Streptophyta</taxon>
        <taxon>Embryophyta</taxon>
        <taxon>Tracheophyta</taxon>
        <taxon>Spermatophyta</taxon>
        <taxon>Magnoliopsida</taxon>
        <taxon>eudicotyledons</taxon>
        <taxon>Gunneridae</taxon>
        <taxon>Pentapetalae</taxon>
        <taxon>rosids</taxon>
        <taxon>fabids</taxon>
        <taxon>Fabales</taxon>
        <taxon>Fabaceae</taxon>
        <taxon>Papilionoideae</taxon>
        <taxon>50 kb inversion clade</taxon>
        <taxon>NPAAA clade</taxon>
        <taxon>Hologalegina</taxon>
        <taxon>robinioid clade</taxon>
        <taxon>Loteae</taxon>
        <taxon>Lotus</taxon>
    </lineage>
</organism>